<evidence type="ECO:0000313" key="14">
    <source>
        <dbReference type="EMBL" id="AGO28003.1"/>
    </source>
</evidence>
<keyword evidence="8 13" id="KW-1133">Transmembrane helix</keyword>
<comment type="subcellular location">
    <subcellularLocation>
        <location evidence="1 12">Mitochondrion membrane</location>
        <topology evidence="1 12">Single-pass membrane protein</topology>
    </subcellularLocation>
</comment>
<keyword evidence="7 12" id="KW-0375">Hydrogen ion transport</keyword>
<evidence type="ECO:0000256" key="3">
    <source>
        <dbReference type="ARBA" id="ARBA00011291"/>
    </source>
</evidence>
<evidence type="ECO:0000256" key="7">
    <source>
        <dbReference type="ARBA" id="ARBA00022781"/>
    </source>
</evidence>
<gene>
    <name evidence="14" type="primary">ATP8</name>
</gene>
<dbReference type="GeneID" id="17674394"/>
<feature type="transmembrane region" description="Helical" evidence="13">
    <location>
        <begin position="6"/>
        <end position="31"/>
    </location>
</feature>
<dbReference type="GO" id="GO:0015078">
    <property type="term" value="F:proton transmembrane transporter activity"/>
    <property type="evidence" value="ECO:0007669"/>
    <property type="project" value="InterPro"/>
</dbReference>
<reference evidence="14" key="1">
    <citation type="journal article" date="2013" name="Mitochondrial DNA">
        <title>Complete mitochondrial genome of the assassin bug Oncocephalus breviscutum (Hemiptera: Reduviidae).</title>
        <authorList>
            <person name="Li H."/>
            <person name="Gao J."/>
            <person name="Cai W."/>
        </authorList>
    </citation>
    <scope>NUCLEOTIDE SEQUENCE</scope>
</reference>
<dbReference type="RefSeq" id="YP_008815286.1">
    <property type="nucleotide sequence ID" value="NC_022816.1"/>
</dbReference>
<keyword evidence="5 12" id="KW-0138">CF(0)</keyword>
<name>U5JEU7_9HEMI</name>
<evidence type="ECO:0000256" key="13">
    <source>
        <dbReference type="SAM" id="Phobius"/>
    </source>
</evidence>
<keyword evidence="10 12" id="KW-0496">Mitochondrion</keyword>
<protein>
    <recommendedName>
        <fullName evidence="12">ATP synthase complex subunit 8</fullName>
    </recommendedName>
</protein>
<dbReference type="GO" id="GO:0031966">
    <property type="term" value="C:mitochondrial membrane"/>
    <property type="evidence" value="ECO:0007669"/>
    <property type="project" value="UniProtKB-SubCell"/>
</dbReference>
<keyword evidence="11 13" id="KW-0472">Membrane</keyword>
<dbReference type="Pfam" id="PF00895">
    <property type="entry name" value="ATP-synt_8"/>
    <property type="match status" value="1"/>
</dbReference>
<evidence type="ECO:0000256" key="10">
    <source>
        <dbReference type="ARBA" id="ARBA00023128"/>
    </source>
</evidence>
<dbReference type="AlphaFoldDB" id="U5JEU7"/>
<evidence type="ECO:0000256" key="6">
    <source>
        <dbReference type="ARBA" id="ARBA00022692"/>
    </source>
</evidence>
<evidence type="ECO:0000256" key="9">
    <source>
        <dbReference type="ARBA" id="ARBA00023065"/>
    </source>
</evidence>
<comment type="subunit">
    <text evidence="3">F-type ATPases have 2 components, CF(1) - the catalytic core - and CF(0) - the membrane proton channel.</text>
</comment>
<keyword evidence="6 12" id="KW-0812">Transmembrane</keyword>
<comment type="similarity">
    <text evidence="2 12">Belongs to the ATPase protein 8 family.</text>
</comment>
<evidence type="ECO:0000256" key="11">
    <source>
        <dbReference type="ARBA" id="ARBA00023136"/>
    </source>
</evidence>
<keyword evidence="4 12" id="KW-0813">Transport</keyword>
<evidence type="ECO:0000256" key="5">
    <source>
        <dbReference type="ARBA" id="ARBA00022547"/>
    </source>
</evidence>
<dbReference type="GO" id="GO:0045259">
    <property type="term" value="C:proton-transporting ATP synthase complex"/>
    <property type="evidence" value="ECO:0007669"/>
    <property type="project" value="UniProtKB-KW"/>
</dbReference>
<dbReference type="CTD" id="4509"/>
<proteinExistence type="inferred from homology"/>
<dbReference type="EMBL" id="KC887527">
    <property type="protein sequence ID" value="AGO28003.1"/>
    <property type="molecule type" value="Genomic_DNA"/>
</dbReference>
<sequence length="51" mass="6380">MPQMAPIWWMLLFITFIMSLMMIHTLMFYIFEKSPNQNEIKQTIKNINWKW</sequence>
<organism evidence="14">
    <name type="scientific">Oncocephalus breviscutum</name>
    <dbReference type="NCBI Taxonomy" id="1347735"/>
    <lineage>
        <taxon>Eukaryota</taxon>
        <taxon>Metazoa</taxon>
        <taxon>Ecdysozoa</taxon>
        <taxon>Arthropoda</taxon>
        <taxon>Hexapoda</taxon>
        <taxon>Insecta</taxon>
        <taxon>Pterygota</taxon>
        <taxon>Neoptera</taxon>
        <taxon>Paraneoptera</taxon>
        <taxon>Hemiptera</taxon>
        <taxon>Heteroptera</taxon>
        <taxon>Panheteroptera</taxon>
        <taxon>Cimicomorpha</taxon>
        <taxon>Reduviidae</taxon>
        <taxon>Stenopodainae</taxon>
        <taxon>Oncocephalus</taxon>
    </lineage>
</organism>
<evidence type="ECO:0000256" key="2">
    <source>
        <dbReference type="ARBA" id="ARBA00008892"/>
    </source>
</evidence>
<evidence type="ECO:0000256" key="4">
    <source>
        <dbReference type="ARBA" id="ARBA00022448"/>
    </source>
</evidence>
<evidence type="ECO:0000256" key="8">
    <source>
        <dbReference type="ARBA" id="ARBA00022989"/>
    </source>
</evidence>
<keyword evidence="9 12" id="KW-0406">Ion transport</keyword>
<evidence type="ECO:0000256" key="1">
    <source>
        <dbReference type="ARBA" id="ARBA00004304"/>
    </source>
</evidence>
<dbReference type="GO" id="GO:0015986">
    <property type="term" value="P:proton motive force-driven ATP synthesis"/>
    <property type="evidence" value="ECO:0007669"/>
    <property type="project" value="InterPro"/>
</dbReference>
<dbReference type="InterPro" id="IPR001421">
    <property type="entry name" value="ATP8_metazoa"/>
</dbReference>
<geneLocation type="mitochondrion" evidence="14"/>
<reference evidence="14" key="2">
    <citation type="submission" date="2013-04" db="EMBL/GenBank/DDBJ databases">
        <authorList>
            <person name="Gao J.Y."/>
            <person name="Cai W.Z."/>
        </authorList>
    </citation>
    <scope>NUCLEOTIDE SEQUENCE</scope>
</reference>
<evidence type="ECO:0000256" key="12">
    <source>
        <dbReference type="RuleBase" id="RU003661"/>
    </source>
</evidence>
<accession>U5JEU7</accession>